<keyword evidence="1" id="KW-0812">Transmembrane</keyword>
<organism evidence="2 3">
    <name type="scientific">Desulfomicrobium apsheronum</name>
    <dbReference type="NCBI Taxonomy" id="52560"/>
    <lineage>
        <taxon>Bacteria</taxon>
        <taxon>Pseudomonadati</taxon>
        <taxon>Thermodesulfobacteriota</taxon>
        <taxon>Desulfovibrionia</taxon>
        <taxon>Desulfovibrionales</taxon>
        <taxon>Desulfomicrobiaceae</taxon>
        <taxon>Desulfomicrobium</taxon>
    </lineage>
</organism>
<evidence type="ECO:0000313" key="3">
    <source>
        <dbReference type="Proteomes" id="UP000198635"/>
    </source>
</evidence>
<evidence type="ECO:0000256" key="1">
    <source>
        <dbReference type="SAM" id="Phobius"/>
    </source>
</evidence>
<dbReference type="InterPro" id="IPR012902">
    <property type="entry name" value="N_methyl_site"/>
</dbReference>
<dbReference type="Pfam" id="PF07963">
    <property type="entry name" value="N_methyl"/>
    <property type="match status" value="1"/>
</dbReference>
<dbReference type="InterPro" id="IPR045584">
    <property type="entry name" value="Pilin-like"/>
</dbReference>
<dbReference type="Gene3D" id="3.30.700.10">
    <property type="entry name" value="Glycoprotein, Type 4 Pilin"/>
    <property type="match status" value="1"/>
</dbReference>
<feature type="transmembrane region" description="Helical" evidence="1">
    <location>
        <begin position="12"/>
        <end position="30"/>
    </location>
</feature>
<sequence length="157" mass="17204">MKKNGFTLIESAIALVILGLIVTLLVPPLVDSVRHEKLHENKDALISLRHALVDIARERGRLPASLDEAGLPEQDTWGSPYTYLAMDADICSQNAGGFDMTLEIGQSAKAVFLIASPGPNRRADAVYEIGAEIKLSERGDDLVEFMSLDQLKYHACR</sequence>
<protein>
    <submittedName>
        <fullName evidence="2">Prepilin-type N-terminal cleavage/methylation domain-containing protein</fullName>
    </submittedName>
</protein>
<name>A0A1I3VVI3_9BACT</name>
<keyword evidence="3" id="KW-1185">Reference proteome</keyword>
<dbReference type="RefSeq" id="WP_177193127.1">
    <property type="nucleotide sequence ID" value="NZ_FORX01000011.1"/>
</dbReference>
<proteinExistence type="predicted"/>
<dbReference type="NCBIfam" id="TIGR02532">
    <property type="entry name" value="IV_pilin_GFxxxE"/>
    <property type="match status" value="1"/>
</dbReference>
<dbReference type="Proteomes" id="UP000198635">
    <property type="component" value="Unassembled WGS sequence"/>
</dbReference>
<dbReference type="STRING" id="52560.SAMN04488082_11155"/>
<gene>
    <name evidence="2" type="ORF">SAMN04488082_11155</name>
</gene>
<keyword evidence="1" id="KW-0472">Membrane</keyword>
<dbReference type="SUPFAM" id="SSF54523">
    <property type="entry name" value="Pili subunits"/>
    <property type="match status" value="1"/>
</dbReference>
<keyword evidence="1" id="KW-1133">Transmembrane helix</keyword>
<evidence type="ECO:0000313" key="2">
    <source>
        <dbReference type="EMBL" id="SFJ98953.1"/>
    </source>
</evidence>
<dbReference type="EMBL" id="FORX01000011">
    <property type="protein sequence ID" value="SFJ98953.1"/>
    <property type="molecule type" value="Genomic_DNA"/>
</dbReference>
<reference evidence="3" key="1">
    <citation type="submission" date="2016-10" db="EMBL/GenBank/DDBJ databases">
        <authorList>
            <person name="Varghese N."/>
            <person name="Submissions S."/>
        </authorList>
    </citation>
    <scope>NUCLEOTIDE SEQUENCE [LARGE SCALE GENOMIC DNA]</scope>
    <source>
        <strain evidence="3">DSM 5918</strain>
    </source>
</reference>
<dbReference type="AlphaFoldDB" id="A0A1I3VVI3"/>
<accession>A0A1I3VVI3</accession>